<dbReference type="PANTHER" id="PTHR11403">
    <property type="entry name" value="CYTOCHROME C OXIDASE SUBUNIT III"/>
    <property type="match status" value="1"/>
</dbReference>
<evidence type="ECO:0000256" key="5">
    <source>
        <dbReference type="ARBA" id="ARBA00023136"/>
    </source>
</evidence>
<feature type="transmembrane region" description="Helical" evidence="9">
    <location>
        <begin position="71"/>
        <end position="94"/>
    </location>
</feature>
<dbReference type="Gene3D" id="1.20.120.80">
    <property type="entry name" value="Cytochrome c oxidase, subunit III, four-helix bundle"/>
    <property type="match status" value="1"/>
</dbReference>
<organism evidence="11 12">
    <name type="scientific">Paraconexibacter antarcticus</name>
    <dbReference type="NCBI Taxonomy" id="2949664"/>
    <lineage>
        <taxon>Bacteria</taxon>
        <taxon>Bacillati</taxon>
        <taxon>Actinomycetota</taxon>
        <taxon>Thermoleophilia</taxon>
        <taxon>Solirubrobacterales</taxon>
        <taxon>Paraconexibacteraceae</taxon>
        <taxon>Paraconexibacter</taxon>
    </lineage>
</organism>
<keyword evidence="4 9" id="KW-1133">Transmembrane helix</keyword>
<keyword evidence="3 7" id="KW-0812">Transmembrane</keyword>
<keyword evidence="12" id="KW-1185">Reference proteome</keyword>
<comment type="subcellular location">
    <subcellularLocation>
        <location evidence="7">Cell membrane</location>
        <topology evidence="7">Multi-pass membrane protein</topology>
    </subcellularLocation>
    <subcellularLocation>
        <location evidence="1">Membrane</location>
        <topology evidence="1">Multi-pass membrane protein</topology>
    </subcellularLocation>
</comment>
<feature type="transmembrane region" description="Helical" evidence="9">
    <location>
        <begin position="178"/>
        <end position="205"/>
    </location>
</feature>
<dbReference type="PROSITE" id="PS50253">
    <property type="entry name" value="COX3"/>
    <property type="match status" value="1"/>
</dbReference>
<evidence type="ECO:0000256" key="9">
    <source>
        <dbReference type="SAM" id="Phobius"/>
    </source>
</evidence>
<dbReference type="Pfam" id="PF00510">
    <property type="entry name" value="COX3"/>
    <property type="match status" value="1"/>
</dbReference>
<evidence type="ECO:0000256" key="3">
    <source>
        <dbReference type="ARBA" id="ARBA00022692"/>
    </source>
</evidence>
<evidence type="ECO:0000256" key="1">
    <source>
        <dbReference type="ARBA" id="ARBA00004141"/>
    </source>
</evidence>
<feature type="domain" description="Heme-copper oxidase subunit III family profile" evidence="10">
    <location>
        <begin position="31"/>
        <end position="206"/>
    </location>
</feature>
<feature type="transmembrane region" description="Helical" evidence="9">
    <location>
        <begin position="101"/>
        <end position="119"/>
    </location>
</feature>
<feature type="transmembrane region" description="Helical" evidence="9">
    <location>
        <begin position="31"/>
        <end position="51"/>
    </location>
</feature>
<sequence>MSTVAESEADATGPESPASGKPAKHIPGEEGTWIFILGDMTVFALLFGVFIDARSKHPVLFDHSQAILNQNYGAINTLLLLSSSMMVITGIRAIRHDIRGLAPAMFLGAIGCGLGFAFMKYLEWSEKFSHGIKPATNDFWMYYFILTGLHFFHLILGMLVLTYLFVQSRKPALTVRQFAFVEGGACFWHMVDLLWIVLFPLLYLVK</sequence>
<evidence type="ECO:0000256" key="6">
    <source>
        <dbReference type="ARBA" id="ARBA00031400"/>
    </source>
</evidence>
<dbReference type="Proteomes" id="UP001056035">
    <property type="component" value="Chromosome"/>
</dbReference>
<dbReference type="RefSeq" id="WP_254570567.1">
    <property type="nucleotide sequence ID" value="NZ_CP098502.1"/>
</dbReference>
<dbReference type="InterPro" id="IPR013833">
    <property type="entry name" value="Cyt_c_oxidase_su3_a-hlx"/>
</dbReference>
<evidence type="ECO:0000256" key="7">
    <source>
        <dbReference type="RuleBase" id="RU003376"/>
    </source>
</evidence>
<feature type="region of interest" description="Disordered" evidence="8">
    <location>
        <begin position="1"/>
        <end position="25"/>
    </location>
</feature>
<evidence type="ECO:0000259" key="10">
    <source>
        <dbReference type="PROSITE" id="PS50253"/>
    </source>
</evidence>
<dbReference type="InterPro" id="IPR035973">
    <property type="entry name" value="Cyt_c_oxidase_su3-like_sf"/>
</dbReference>
<proteinExistence type="inferred from homology"/>
<dbReference type="CDD" id="cd02862">
    <property type="entry name" value="NorE_like"/>
    <property type="match status" value="1"/>
</dbReference>
<feature type="transmembrane region" description="Helical" evidence="9">
    <location>
        <begin position="139"/>
        <end position="166"/>
    </location>
</feature>
<accession>A0ABY5DP92</accession>
<evidence type="ECO:0000313" key="12">
    <source>
        <dbReference type="Proteomes" id="UP001056035"/>
    </source>
</evidence>
<name>A0ABY5DP92_9ACTN</name>
<dbReference type="SUPFAM" id="SSF81452">
    <property type="entry name" value="Cytochrome c oxidase subunit III-like"/>
    <property type="match status" value="1"/>
</dbReference>
<dbReference type="EMBL" id="CP098502">
    <property type="protein sequence ID" value="UTI63846.1"/>
    <property type="molecule type" value="Genomic_DNA"/>
</dbReference>
<evidence type="ECO:0000256" key="8">
    <source>
        <dbReference type="SAM" id="MobiDB-lite"/>
    </source>
</evidence>
<evidence type="ECO:0000256" key="2">
    <source>
        <dbReference type="ARBA" id="ARBA00010581"/>
    </source>
</evidence>
<dbReference type="InterPro" id="IPR000298">
    <property type="entry name" value="Cyt_c_oxidase-like_su3"/>
</dbReference>
<dbReference type="InterPro" id="IPR024791">
    <property type="entry name" value="Cyt_c/ubiquinol_Oxase_su3"/>
</dbReference>
<comment type="similarity">
    <text evidence="2 7">Belongs to the cytochrome c oxidase subunit 3 family.</text>
</comment>
<evidence type="ECO:0000313" key="11">
    <source>
        <dbReference type="EMBL" id="UTI63846.1"/>
    </source>
</evidence>
<dbReference type="PANTHER" id="PTHR11403:SF6">
    <property type="entry name" value="NITRIC OXIDE REDUCTASE SUBUNIT E"/>
    <property type="match status" value="1"/>
</dbReference>
<gene>
    <name evidence="11" type="ORF">NBH00_21185</name>
</gene>
<protein>
    <recommendedName>
        <fullName evidence="6">Cytochrome aa3 subunit 3</fullName>
    </recommendedName>
</protein>
<keyword evidence="5 9" id="KW-0472">Membrane</keyword>
<reference evidence="11 12" key="1">
    <citation type="submission" date="2022-06" db="EMBL/GenBank/DDBJ databases">
        <title>Paraconexibacter antarcticus.</title>
        <authorList>
            <person name="Kim C.S."/>
        </authorList>
    </citation>
    <scope>NUCLEOTIDE SEQUENCE [LARGE SCALE GENOMIC DNA]</scope>
    <source>
        <strain evidence="11 12">02-257</strain>
    </source>
</reference>
<evidence type="ECO:0000256" key="4">
    <source>
        <dbReference type="ARBA" id="ARBA00022989"/>
    </source>
</evidence>